<evidence type="ECO:0000313" key="2">
    <source>
        <dbReference type="Proteomes" id="UP001143910"/>
    </source>
</evidence>
<organism evidence="1 2">
    <name type="scientific">Zarea fungicola</name>
    <dbReference type="NCBI Taxonomy" id="93591"/>
    <lineage>
        <taxon>Eukaryota</taxon>
        <taxon>Fungi</taxon>
        <taxon>Dikarya</taxon>
        <taxon>Ascomycota</taxon>
        <taxon>Pezizomycotina</taxon>
        <taxon>Sordariomycetes</taxon>
        <taxon>Hypocreomycetidae</taxon>
        <taxon>Hypocreales</taxon>
        <taxon>Cordycipitaceae</taxon>
        <taxon>Zarea</taxon>
    </lineage>
</organism>
<comment type="caution">
    <text evidence="1">The sequence shown here is derived from an EMBL/GenBank/DDBJ whole genome shotgun (WGS) entry which is preliminary data.</text>
</comment>
<accession>A0ACC1MFP0</accession>
<dbReference type="Proteomes" id="UP001143910">
    <property type="component" value="Unassembled WGS sequence"/>
</dbReference>
<name>A0ACC1MFP0_9HYPO</name>
<proteinExistence type="predicted"/>
<sequence length="257" mass="29424">MSFIHSPSVFIASLLGLAFLVALALVIFYVTRHRPYMVKPHDPESGADYMGMAAGEQDPPQFSEIQQHHPPVYCVDDLQYPPPTYEAVFTRTTVPTQHEMHLLRKRLEKLKRRQRREAANSTDTGIRQSNATRSCETAIRDSEIRCLQQWIERLDTLRDDEEADEGMMTRRTSSFHHPHRSTVRLVHSQSEPAVLPTRIVTIQRETGWINCGIPREVAPPYSVPPPSPTLAETMDTRFAELREQMMRGLGGRHSTNR</sequence>
<evidence type="ECO:0000313" key="1">
    <source>
        <dbReference type="EMBL" id="KAJ2965654.1"/>
    </source>
</evidence>
<protein>
    <submittedName>
        <fullName evidence="1">Uncharacterized protein</fullName>
    </submittedName>
</protein>
<keyword evidence="2" id="KW-1185">Reference proteome</keyword>
<gene>
    <name evidence="1" type="ORF">NQ176_g10513</name>
</gene>
<dbReference type="EMBL" id="JANJQO010002903">
    <property type="protein sequence ID" value="KAJ2965654.1"/>
    <property type="molecule type" value="Genomic_DNA"/>
</dbReference>
<reference evidence="1" key="1">
    <citation type="submission" date="2022-08" db="EMBL/GenBank/DDBJ databases">
        <title>Genome Sequence of Lecanicillium fungicola.</title>
        <authorList>
            <person name="Buettner E."/>
        </authorList>
    </citation>
    <scope>NUCLEOTIDE SEQUENCE</scope>
    <source>
        <strain evidence="1">Babe33</strain>
    </source>
</reference>